<dbReference type="Proteomes" id="UP000183760">
    <property type="component" value="Unassembled WGS sequence"/>
</dbReference>
<dbReference type="EMBL" id="FOIB01000002">
    <property type="protein sequence ID" value="SET50861.1"/>
    <property type="molecule type" value="Genomic_DNA"/>
</dbReference>
<evidence type="ECO:0008006" key="4">
    <source>
        <dbReference type="Google" id="ProtNLM"/>
    </source>
</evidence>
<name>A0ABY1C143_MYXFU</name>
<evidence type="ECO:0000313" key="3">
    <source>
        <dbReference type="Proteomes" id="UP000183760"/>
    </source>
</evidence>
<reference evidence="2 3" key="1">
    <citation type="submission" date="2016-10" db="EMBL/GenBank/DDBJ databases">
        <authorList>
            <person name="Varghese N."/>
            <person name="Submissions S."/>
        </authorList>
    </citation>
    <scope>NUCLEOTIDE SEQUENCE [LARGE SCALE GENOMIC DNA]</scope>
    <source>
        <strain evidence="2 3">DSM 16525</strain>
    </source>
</reference>
<accession>A0ABY1C143</accession>
<comment type="caution">
    <text evidence="2">The sequence shown here is derived from an EMBL/GenBank/DDBJ whole genome shotgun (WGS) entry which is preliminary data.</text>
</comment>
<dbReference type="RefSeq" id="WP_074951512.1">
    <property type="nucleotide sequence ID" value="NZ_BJXR01000015.1"/>
</dbReference>
<protein>
    <recommendedName>
        <fullName evidence="4">Lipase helper protein</fullName>
    </recommendedName>
</protein>
<organism evidence="2 3">
    <name type="scientific">Myxococcus fulvus</name>
    <dbReference type="NCBI Taxonomy" id="33"/>
    <lineage>
        <taxon>Bacteria</taxon>
        <taxon>Pseudomonadati</taxon>
        <taxon>Myxococcota</taxon>
        <taxon>Myxococcia</taxon>
        <taxon>Myxococcales</taxon>
        <taxon>Cystobacterineae</taxon>
        <taxon>Myxococcaceae</taxon>
        <taxon>Myxococcus</taxon>
    </lineage>
</organism>
<feature type="region of interest" description="Disordered" evidence="1">
    <location>
        <begin position="46"/>
        <end position="73"/>
    </location>
</feature>
<keyword evidence="3" id="KW-1185">Reference proteome</keyword>
<dbReference type="SUPFAM" id="SSF158855">
    <property type="entry name" value="Lipase chaperone-like"/>
    <property type="match status" value="1"/>
</dbReference>
<feature type="compositionally biased region" description="Polar residues" evidence="1">
    <location>
        <begin position="53"/>
        <end position="62"/>
    </location>
</feature>
<evidence type="ECO:0000313" key="2">
    <source>
        <dbReference type="EMBL" id="SET50861.1"/>
    </source>
</evidence>
<gene>
    <name evidence="2" type="ORF">SAMN05443572_102523</name>
</gene>
<evidence type="ECO:0000256" key="1">
    <source>
        <dbReference type="SAM" id="MobiDB-lite"/>
    </source>
</evidence>
<sequence>MRRSLKVLLVGAGVLLLAGLGVTLLREDVPEVTPVRPSGVPVAAVAPTVPGGTSPSATTSVARPSPTPVPEPTDTELEELAASLKGRYGKNLNEPHAQIRLIEDLMRFFQQRYPDRWREELLAFLKAHFPEHYDTLAAMLRNREDYEKWVRDNDHYLKGLSEQERRAAIRDARNRLFGKDVADRIWAAELKNQAIGDTLRSLDTLQGKSVEEKLSTFKQRLQEVHGEQLGAVLERHQQELMNRFLDVSSVQTDLGAMSAEERSRNLRAIRRELGLDDEALKRWDTLDQSRDARWDAGLKYMAERQALAKELSGEELEARLTEIRARYFGAEAESIGQEEASGFFRFERPRRWGRN</sequence>
<proteinExistence type="predicted"/>